<accession>A0A914CYA2</accession>
<proteinExistence type="predicted"/>
<dbReference type="WBParaSite" id="ACRNAN_scaffold15208.g13296.t1">
    <property type="protein sequence ID" value="ACRNAN_scaffold15208.g13296.t1"/>
    <property type="gene ID" value="ACRNAN_scaffold15208.g13296"/>
</dbReference>
<dbReference type="Proteomes" id="UP000887540">
    <property type="component" value="Unplaced"/>
</dbReference>
<protein>
    <submittedName>
        <fullName evidence="2">Uncharacterized protein</fullName>
    </submittedName>
</protein>
<organism evidence="1 2">
    <name type="scientific">Acrobeloides nanus</name>
    <dbReference type="NCBI Taxonomy" id="290746"/>
    <lineage>
        <taxon>Eukaryota</taxon>
        <taxon>Metazoa</taxon>
        <taxon>Ecdysozoa</taxon>
        <taxon>Nematoda</taxon>
        <taxon>Chromadorea</taxon>
        <taxon>Rhabditida</taxon>
        <taxon>Tylenchina</taxon>
        <taxon>Cephalobomorpha</taxon>
        <taxon>Cephaloboidea</taxon>
        <taxon>Cephalobidae</taxon>
        <taxon>Acrobeloides</taxon>
    </lineage>
</organism>
<sequence length="66" mass="7900">MNQFSMTNTVKRLNYIKVDDVYTSLIFDCLSDIVKRLDQLCAHRFPTHKTMLAVRDYVVIFEERKE</sequence>
<dbReference type="AlphaFoldDB" id="A0A914CYA2"/>
<keyword evidence="1" id="KW-1185">Reference proteome</keyword>
<evidence type="ECO:0000313" key="2">
    <source>
        <dbReference type="WBParaSite" id="ACRNAN_scaffold15208.g13296.t1"/>
    </source>
</evidence>
<reference evidence="2" key="1">
    <citation type="submission" date="2022-11" db="UniProtKB">
        <authorList>
            <consortium name="WormBaseParasite"/>
        </authorList>
    </citation>
    <scope>IDENTIFICATION</scope>
</reference>
<evidence type="ECO:0000313" key="1">
    <source>
        <dbReference type="Proteomes" id="UP000887540"/>
    </source>
</evidence>
<name>A0A914CYA2_9BILA</name>